<dbReference type="AlphaFoldDB" id="A0A4S8LA16"/>
<proteinExistence type="predicted"/>
<dbReference type="EMBL" id="ML179537">
    <property type="protein sequence ID" value="THU85627.1"/>
    <property type="molecule type" value="Genomic_DNA"/>
</dbReference>
<dbReference type="Proteomes" id="UP000297245">
    <property type="component" value="Unassembled WGS sequence"/>
</dbReference>
<evidence type="ECO:0000313" key="2">
    <source>
        <dbReference type="Proteomes" id="UP000297245"/>
    </source>
</evidence>
<accession>A0A4S8LA16</accession>
<evidence type="ECO:0000313" key="1">
    <source>
        <dbReference type="EMBL" id="THU85627.1"/>
    </source>
</evidence>
<organism evidence="1 2">
    <name type="scientific">Dendrothele bispora (strain CBS 962.96)</name>
    <dbReference type="NCBI Taxonomy" id="1314807"/>
    <lineage>
        <taxon>Eukaryota</taxon>
        <taxon>Fungi</taxon>
        <taxon>Dikarya</taxon>
        <taxon>Basidiomycota</taxon>
        <taxon>Agaricomycotina</taxon>
        <taxon>Agaricomycetes</taxon>
        <taxon>Agaricomycetidae</taxon>
        <taxon>Agaricales</taxon>
        <taxon>Agaricales incertae sedis</taxon>
        <taxon>Dendrothele</taxon>
    </lineage>
</organism>
<protein>
    <submittedName>
        <fullName evidence="1">Uncharacterized protein</fullName>
    </submittedName>
</protein>
<reference evidence="1 2" key="1">
    <citation type="journal article" date="2019" name="Nat. Ecol. Evol.">
        <title>Megaphylogeny resolves global patterns of mushroom evolution.</title>
        <authorList>
            <person name="Varga T."/>
            <person name="Krizsan K."/>
            <person name="Foldi C."/>
            <person name="Dima B."/>
            <person name="Sanchez-Garcia M."/>
            <person name="Sanchez-Ramirez S."/>
            <person name="Szollosi G.J."/>
            <person name="Szarkandi J.G."/>
            <person name="Papp V."/>
            <person name="Albert L."/>
            <person name="Andreopoulos W."/>
            <person name="Angelini C."/>
            <person name="Antonin V."/>
            <person name="Barry K.W."/>
            <person name="Bougher N.L."/>
            <person name="Buchanan P."/>
            <person name="Buyck B."/>
            <person name="Bense V."/>
            <person name="Catcheside P."/>
            <person name="Chovatia M."/>
            <person name="Cooper J."/>
            <person name="Damon W."/>
            <person name="Desjardin D."/>
            <person name="Finy P."/>
            <person name="Geml J."/>
            <person name="Haridas S."/>
            <person name="Hughes K."/>
            <person name="Justo A."/>
            <person name="Karasinski D."/>
            <person name="Kautmanova I."/>
            <person name="Kiss B."/>
            <person name="Kocsube S."/>
            <person name="Kotiranta H."/>
            <person name="LaButti K.M."/>
            <person name="Lechner B.E."/>
            <person name="Liimatainen K."/>
            <person name="Lipzen A."/>
            <person name="Lukacs Z."/>
            <person name="Mihaltcheva S."/>
            <person name="Morgado L.N."/>
            <person name="Niskanen T."/>
            <person name="Noordeloos M.E."/>
            <person name="Ohm R.A."/>
            <person name="Ortiz-Santana B."/>
            <person name="Ovrebo C."/>
            <person name="Racz N."/>
            <person name="Riley R."/>
            <person name="Savchenko A."/>
            <person name="Shiryaev A."/>
            <person name="Soop K."/>
            <person name="Spirin V."/>
            <person name="Szebenyi C."/>
            <person name="Tomsovsky M."/>
            <person name="Tulloss R.E."/>
            <person name="Uehling J."/>
            <person name="Grigoriev I.V."/>
            <person name="Vagvolgyi C."/>
            <person name="Papp T."/>
            <person name="Martin F.M."/>
            <person name="Miettinen O."/>
            <person name="Hibbett D.S."/>
            <person name="Nagy L.G."/>
        </authorList>
    </citation>
    <scope>NUCLEOTIDE SEQUENCE [LARGE SCALE GENOMIC DNA]</scope>
    <source>
        <strain evidence="1 2">CBS 962.96</strain>
    </source>
</reference>
<dbReference type="OrthoDB" id="3020801at2759"/>
<gene>
    <name evidence="1" type="ORF">K435DRAFT_685208</name>
</gene>
<name>A0A4S8LA16_DENBC</name>
<dbReference type="Gene3D" id="3.60.130.30">
    <property type="match status" value="1"/>
</dbReference>
<keyword evidence="2" id="KW-1185">Reference proteome</keyword>
<sequence length="137" mass="15277">MQAVLSSNSNFPKSEFACITVNFGPCTRTHIHTNAKNTAHDMCATTLGSFNPKLRGHLVLWDLKVLIEFPPGCTILLLSALLYHLNTGVQTHKTRYSVTQYTAGGIWCWLDGGSWTKVNIKHSNPEGWQKLQVHKKG</sequence>